<evidence type="ECO:0000313" key="4">
    <source>
        <dbReference type="EMBL" id="TKA22374.1"/>
    </source>
</evidence>
<dbReference type="GO" id="GO:0005975">
    <property type="term" value="P:carbohydrate metabolic process"/>
    <property type="evidence" value="ECO:0007669"/>
    <property type="project" value="InterPro"/>
</dbReference>
<feature type="domain" description="Alpha fucosidase A-like C-terminal" evidence="2">
    <location>
        <begin position="739"/>
        <end position="774"/>
    </location>
</feature>
<proteinExistence type="predicted"/>
<gene>
    <name evidence="4" type="ORF">B0A50_08256</name>
</gene>
<reference evidence="4 5" key="1">
    <citation type="submission" date="2017-03" db="EMBL/GenBank/DDBJ databases">
        <title>Genomes of endolithic fungi from Antarctica.</title>
        <authorList>
            <person name="Coleine C."/>
            <person name="Masonjones S."/>
            <person name="Stajich J.E."/>
        </authorList>
    </citation>
    <scope>NUCLEOTIDE SEQUENCE [LARGE SCALE GENOMIC DNA]</scope>
    <source>
        <strain evidence="4 5">CCFEE 6315</strain>
    </source>
</reference>
<accession>A0A4U0TKJ8</accession>
<comment type="caution">
    <text evidence="4">The sequence shown here is derived from an EMBL/GenBank/DDBJ whole genome shotgun (WGS) entry which is preliminary data.</text>
</comment>
<dbReference type="PANTHER" id="PTHR31084">
    <property type="entry name" value="ALPHA-L-FUCOSIDASE 2"/>
    <property type="match status" value="1"/>
</dbReference>
<dbReference type="PIRSF" id="PIRSF007663">
    <property type="entry name" value="UCP007663"/>
    <property type="match status" value="1"/>
</dbReference>
<evidence type="ECO:0000259" key="2">
    <source>
        <dbReference type="Pfam" id="PF21307"/>
    </source>
</evidence>
<dbReference type="GO" id="GO:0004560">
    <property type="term" value="F:alpha-L-fucosidase activity"/>
    <property type="evidence" value="ECO:0007669"/>
    <property type="project" value="InterPro"/>
</dbReference>
<dbReference type="EMBL" id="NAJL01000076">
    <property type="protein sequence ID" value="TKA22374.1"/>
    <property type="molecule type" value="Genomic_DNA"/>
</dbReference>
<sequence>MDARDAVVLVQSTKGVACVRPQAASTRITKRLWSTTSANFSSIIQQAYPIGNSRLGALPFGEAGHEKLSLNRDSLWSGGPFENSSYRGGNPEQAVSQSLPAIRDRIWQNGTGNVSKLMGDNENYGSYAVLGNLSVTISGVTNASGYMRSLDLETGVHTTSYASGGGQYTIKTYCSYPDDVCVYSISSTRGLPAVNIGIDNVMSNASLVSSRCSKSGVHLHGITQADIGMTYKATARLVGRHDRVRCRNNTLEVPSTSHRQLTMVLAAGTNYDEDHGTVADNFSFRGDDPGPYVQAAVEAASHKSAQELLHAHITDYEHLSSAFSLEIPDTLNSSGVETSKLISRYRTNATSGDPYLESLVFDLGRYLFISSSRPGSLPANLQGKWAQYLSNAWGADYHANINLQMNYWPADQTGLGSLQQGLWDYMTKTWAPRGSETAELLYAAPGWVTHDEMNIFGHTGMKTGEEYWADYPASAAWMMQHVWDHYDYTRNLTWLATQGYPQLLKPTTEFWLSQLQQDHYFHDGTLVVNPCSSPEHGPTTFGCTHYQQLLHQLLTTTLHSAALVNETDPTFLTHLTTSLAKLDKGLHIGSWSQLQEWKLDLDVPNNTHRHLSHLVGWYPGFSLSAYLSGYTNATIQAAVATTLWSRGVGIGSDANSGWEKVWRSACWARLNETERAYYELRLTIEENWAGNGLSMYSGRSEPFQVDANLGFVGAVLSMLVVDLPPGGAWGEEGGVRTVVLGPAIPAAWAGGRVRGLRLRGERKVDFSWDDQGLVTEASMSCGVGGVKLK</sequence>
<evidence type="ECO:0000259" key="3">
    <source>
        <dbReference type="Pfam" id="PF22124"/>
    </source>
</evidence>
<feature type="domain" description="Glycosyl hydrolase family 95 N-terminal" evidence="1">
    <location>
        <begin position="32"/>
        <end position="273"/>
    </location>
</feature>
<dbReference type="InterPro" id="IPR008928">
    <property type="entry name" value="6-hairpin_glycosidase_sf"/>
</dbReference>
<protein>
    <submittedName>
        <fullName evidence="4">Uncharacterized protein</fullName>
    </submittedName>
</protein>
<dbReference type="Proteomes" id="UP000308549">
    <property type="component" value="Unassembled WGS sequence"/>
</dbReference>
<dbReference type="AlphaFoldDB" id="A0A4U0TKJ8"/>
<evidence type="ECO:0000313" key="5">
    <source>
        <dbReference type="Proteomes" id="UP000308549"/>
    </source>
</evidence>
<keyword evidence="5" id="KW-1185">Reference proteome</keyword>
<dbReference type="InterPro" id="IPR027414">
    <property type="entry name" value="GH95_N_dom"/>
</dbReference>
<dbReference type="PANTHER" id="PTHR31084:SF3">
    <property type="entry name" value="ALPHA-FUCOSIDASE A"/>
    <property type="match status" value="1"/>
</dbReference>
<dbReference type="Pfam" id="PF21307">
    <property type="entry name" value="Glyco_hydro_95_C"/>
    <property type="match status" value="1"/>
</dbReference>
<dbReference type="InterPro" id="IPR012341">
    <property type="entry name" value="6hp_glycosidase-like_sf"/>
</dbReference>
<organism evidence="4 5">
    <name type="scientific">Salinomyces thailandicus</name>
    <dbReference type="NCBI Taxonomy" id="706561"/>
    <lineage>
        <taxon>Eukaryota</taxon>
        <taxon>Fungi</taxon>
        <taxon>Dikarya</taxon>
        <taxon>Ascomycota</taxon>
        <taxon>Pezizomycotina</taxon>
        <taxon>Dothideomycetes</taxon>
        <taxon>Dothideomycetidae</taxon>
        <taxon>Mycosphaerellales</taxon>
        <taxon>Teratosphaeriaceae</taxon>
        <taxon>Salinomyces</taxon>
    </lineage>
</organism>
<name>A0A4U0TKJ8_9PEZI</name>
<dbReference type="SUPFAM" id="SSF48208">
    <property type="entry name" value="Six-hairpin glycosidases"/>
    <property type="match status" value="1"/>
</dbReference>
<dbReference type="Gene3D" id="1.50.10.10">
    <property type="match status" value="1"/>
</dbReference>
<evidence type="ECO:0000259" key="1">
    <source>
        <dbReference type="Pfam" id="PF14498"/>
    </source>
</evidence>
<dbReference type="InterPro" id="IPR049053">
    <property type="entry name" value="AFCA-like_C"/>
</dbReference>
<dbReference type="Pfam" id="PF14498">
    <property type="entry name" value="Glyco_hyd_65N_2"/>
    <property type="match status" value="1"/>
</dbReference>
<dbReference type="InterPro" id="IPR054363">
    <property type="entry name" value="GH95_cat"/>
</dbReference>
<dbReference type="OrthoDB" id="2848340at2759"/>
<dbReference type="Pfam" id="PF22124">
    <property type="entry name" value="Glyco_hydro_95_cat"/>
    <property type="match status" value="1"/>
</dbReference>
<feature type="domain" description="Glycosyl hydrolase family 95 catalytic" evidence="3">
    <location>
        <begin position="305"/>
        <end position="719"/>
    </location>
</feature>
<dbReference type="InterPro" id="IPR016518">
    <property type="entry name" value="Alpha-L-fucosidase"/>
</dbReference>